<evidence type="ECO:0000313" key="5">
    <source>
        <dbReference type="Ensembl" id="ENSLCAP00010059777.1"/>
    </source>
</evidence>
<feature type="compositionally biased region" description="Acidic residues" evidence="4">
    <location>
        <begin position="135"/>
        <end position="157"/>
    </location>
</feature>
<feature type="compositionally biased region" description="Basic and acidic residues" evidence="4">
    <location>
        <begin position="117"/>
        <end position="134"/>
    </location>
</feature>
<dbReference type="STRING" id="8187.ENSLCAP00010059777"/>
<reference evidence="5" key="3">
    <citation type="submission" date="2025-09" db="UniProtKB">
        <authorList>
            <consortium name="Ensembl"/>
        </authorList>
    </citation>
    <scope>IDENTIFICATION</scope>
</reference>
<dbReference type="InParanoid" id="A0A4W6G7B2"/>
<reference evidence="5" key="2">
    <citation type="submission" date="2025-08" db="UniProtKB">
        <authorList>
            <consortium name="Ensembl"/>
        </authorList>
    </citation>
    <scope>IDENTIFICATION</scope>
</reference>
<keyword evidence="6" id="KW-1185">Reference proteome</keyword>
<organism evidence="5 6">
    <name type="scientific">Lates calcarifer</name>
    <name type="common">Barramundi</name>
    <name type="synonym">Holocentrus calcarifer</name>
    <dbReference type="NCBI Taxonomy" id="8187"/>
    <lineage>
        <taxon>Eukaryota</taxon>
        <taxon>Metazoa</taxon>
        <taxon>Chordata</taxon>
        <taxon>Craniata</taxon>
        <taxon>Vertebrata</taxon>
        <taxon>Euteleostomi</taxon>
        <taxon>Actinopterygii</taxon>
        <taxon>Neopterygii</taxon>
        <taxon>Teleostei</taxon>
        <taxon>Neoteleostei</taxon>
        <taxon>Acanthomorphata</taxon>
        <taxon>Carangaria</taxon>
        <taxon>Carangaria incertae sedis</taxon>
        <taxon>Centropomidae</taxon>
        <taxon>Lates</taxon>
    </lineage>
</organism>
<dbReference type="GO" id="GO:0006383">
    <property type="term" value="P:transcription by RNA polymerase III"/>
    <property type="evidence" value="ECO:0007669"/>
    <property type="project" value="InterPro"/>
</dbReference>
<comment type="similarity">
    <text evidence="2">Belongs to the eukaryotic RPC7 RNA polymerase subunit family.</text>
</comment>
<evidence type="ECO:0000256" key="4">
    <source>
        <dbReference type="SAM" id="MobiDB-lite"/>
    </source>
</evidence>
<dbReference type="PANTHER" id="PTHR15367:SF3">
    <property type="entry name" value="DNA-DIRECTED RNA POLYMERASE III SUBUNIT RPC7"/>
    <property type="match status" value="1"/>
</dbReference>
<evidence type="ECO:0000256" key="2">
    <source>
        <dbReference type="ARBA" id="ARBA00008352"/>
    </source>
</evidence>
<dbReference type="InterPro" id="IPR024661">
    <property type="entry name" value="RNA_pol_III_Rpc31"/>
</dbReference>
<dbReference type="PANTHER" id="PTHR15367">
    <property type="entry name" value="DNA-DIRECTED RNA POLYMERASE III"/>
    <property type="match status" value="1"/>
</dbReference>
<dbReference type="Proteomes" id="UP000314980">
    <property type="component" value="Unassembled WGS sequence"/>
</dbReference>
<keyword evidence="3" id="KW-0539">Nucleus</keyword>
<protein>
    <submittedName>
        <fullName evidence="5">Polymerase (RNA) III (DNA directed) polypeptide G</fullName>
    </submittedName>
</protein>
<dbReference type="GeneTree" id="ENSGT01040000240520"/>
<dbReference type="AlphaFoldDB" id="A0A4W6G7B2"/>
<dbReference type="Pfam" id="PF11705">
    <property type="entry name" value="RNA_pol_3_Rpc31"/>
    <property type="match status" value="2"/>
</dbReference>
<proteinExistence type="inferred from homology"/>
<dbReference type="Ensembl" id="ENSLCAT00010061394.1">
    <property type="protein sequence ID" value="ENSLCAP00010059777.1"/>
    <property type="gene ID" value="ENSLCAG00010027834.1"/>
</dbReference>
<sequence length="182" mass="20380">MASNGAMAGKGRGVAAFTFNIEALGIGRGSMPEARVGPSPLFPSTDFKPVPLKVGEDEDYMLALKQEMRGTMQRLPHNIKPQSNRAGEEERTIYVLQSKQMFYRNDLILIFQALAKKGDGNPEKSDDETEKKPGDEDEEEIEGEEYDEEDIEEENDYIESYFDNGEDFAADSDDNMDGEATY</sequence>
<name>A0A4W6G7B2_LATCA</name>
<feature type="compositionally biased region" description="Acidic residues" evidence="4">
    <location>
        <begin position="164"/>
        <end position="182"/>
    </location>
</feature>
<reference evidence="6" key="1">
    <citation type="submission" date="2015-09" db="EMBL/GenBank/DDBJ databases">
        <authorList>
            <person name="Sai Rama Sridatta P."/>
        </authorList>
    </citation>
    <scope>NUCLEOTIDE SEQUENCE [LARGE SCALE GENOMIC DNA]</scope>
</reference>
<comment type="subcellular location">
    <subcellularLocation>
        <location evidence="1">Nucleus</location>
    </subcellularLocation>
</comment>
<feature type="region of interest" description="Disordered" evidence="4">
    <location>
        <begin position="117"/>
        <end position="182"/>
    </location>
</feature>
<evidence type="ECO:0000313" key="6">
    <source>
        <dbReference type="Proteomes" id="UP000314980"/>
    </source>
</evidence>
<dbReference type="GO" id="GO:0005666">
    <property type="term" value="C:RNA polymerase III complex"/>
    <property type="evidence" value="ECO:0007669"/>
    <property type="project" value="TreeGrafter"/>
</dbReference>
<evidence type="ECO:0000256" key="1">
    <source>
        <dbReference type="ARBA" id="ARBA00004123"/>
    </source>
</evidence>
<evidence type="ECO:0000256" key="3">
    <source>
        <dbReference type="ARBA" id="ARBA00023242"/>
    </source>
</evidence>
<accession>A0A4W6G7B2</accession>